<sequence length="368" mass="40190">MEAELDFVNKVNLEKNLIEEDVCKSVQFLDNKLKDSSNELIADQDVFIHNFVQNSEIEATRILEGVNEVGNAELASVAGITEVQNSQVELARILDGDKEVVNAESASATGITEVQNSNFEFIAAQIQVIEEDAVAANSGSEPYVDIPSAYNVEFGVTEVPLDGAGENVTEFVTLPSEAEVSGSVNSEEGNRPEFQLKQHDYFGYDGSVHQVNVIALSKLTCLLLPHGNRNLLQPKSIWNADGTPEDFSLVEHILLLEPLEVDIFRGITLPDAPSFRQVFGGHSLLCGIDHFPSPYYLLVFLHVSSVSLGLLLFLCCGLLFPMLGEFSCLCPFGSAAGCLVPRMAAWLCGFSAWFLQLFFSVFAVPFGD</sequence>
<dbReference type="AlphaFoldDB" id="A0A2I0WKY5"/>
<reference evidence="2 3" key="2">
    <citation type="journal article" date="2017" name="Nature">
        <title>The Apostasia genome and the evolution of orchids.</title>
        <authorList>
            <person name="Zhang G.Q."/>
            <person name="Liu K.W."/>
            <person name="Li Z."/>
            <person name="Lohaus R."/>
            <person name="Hsiao Y.Y."/>
            <person name="Niu S.C."/>
            <person name="Wang J.Y."/>
            <person name="Lin Y.C."/>
            <person name="Xu Q."/>
            <person name="Chen L.J."/>
            <person name="Yoshida K."/>
            <person name="Fujiwara S."/>
            <person name="Wang Z.W."/>
            <person name="Zhang Y.Q."/>
            <person name="Mitsuda N."/>
            <person name="Wang M."/>
            <person name="Liu G.H."/>
            <person name="Pecoraro L."/>
            <person name="Huang H.X."/>
            <person name="Xiao X.J."/>
            <person name="Lin M."/>
            <person name="Wu X.Y."/>
            <person name="Wu W.L."/>
            <person name="Chen Y.Y."/>
            <person name="Chang S.B."/>
            <person name="Sakamoto S."/>
            <person name="Ohme-Takagi M."/>
            <person name="Yagi M."/>
            <person name="Zeng S.J."/>
            <person name="Shen C.Y."/>
            <person name="Yeh C.M."/>
            <person name="Luo Y.B."/>
            <person name="Tsai W.C."/>
            <person name="Van de Peer Y."/>
            <person name="Liu Z.J."/>
        </authorList>
    </citation>
    <scope>NUCLEOTIDE SEQUENCE [LARGE SCALE GENOMIC DNA]</scope>
    <source>
        <tissue evidence="2">The whole plant</tissue>
    </source>
</reference>
<name>A0A2I0WKY5_9ASPA</name>
<evidence type="ECO:0000313" key="2">
    <source>
        <dbReference type="EMBL" id="PKU76316.1"/>
    </source>
</evidence>
<feature type="transmembrane region" description="Helical" evidence="1">
    <location>
        <begin position="295"/>
        <end position="323"/>
    </location>
</feature>
<protein>
    <submittedName>
        <fullName evidence="2">Palmitoyl-CoA hydrolase</fullName>
    </submittedName>
</protein>
<reference evidence="2 3" key="1">
    <citation type="journal article" date="2016" name="Sci. Rep.">
        <title>The Dendrobium catenatum Lindl. genome sequence provides insights into polysaccharide synthase, floral development and adaptive evolution.</title>
        <authorList>
            <person name="Zhang G.Q."/>
            <person name="Xu Q."/>
            <person name="Bian C."/>
            <person name="Tsai W.C."/>
            <person name="Yeh C.M."/>
            <person name="Liu K.W."/>
            <person name="Yoshida K."/>
            <person name="Zhang L.S."/>
            <person name="Chang S.B."/>
            <person name="Chen F."/>
            <person name="Shi Y."/>
            <person name="Su Y.Y."/>
            <person name="Zhang Y.Q."/>
            <person name="Chen L.J."/>
            <person name="Yin Y."/>
            <person name="Lin M."/>
            <person name="Huang H."/>
            <person name="Deng H."/>
            <person name="Wang Z.W."/>
            <person name="Zhu S.L."/>
            <person name="Zhao X."/>
            <person name="Deng C."/>
            <person name="Niu S.C."/>
            <person name="Huang J."/>
            <person name="Wang M."/>
            <person name="Liu G.H."/>
            <person name="Yang H.J."/>
            <person name="Xiao X.J."/>
            <person name="Hsiao Y.Y."/>
            <person name="Wu W.L."/>
            <person name="Chen Y.Y."/>
            <person name="Mitsuda N."/>
            <person name="Ohme-Takagi M."/>
            <person name="Luo Y.B."/>
            <person name="Van de Peer Y."/>
            <person name="Liu Z.J."/>
        </authorList>
    </citation>
    <scope>NUCLEOTIDE SEQUENCE [LARGE SCALE GENOMIC DNA]</scope>
    <source>
        <tissue evidence="2">The whole plant</tissue>
    </source>
</reference>
<keyword evidence="3" id="KW-1185">Reference proteome</keyword>
<keyword evidence="1" id="KW-0812">Transmembrane</keyword>
<keyword evidence="1" id="KW-0472">Membrane</keyword>
<proteinExistence type="predicted"/>
<dbReference type="EMBL" id="KZ502542">
    <property type="protein sequence ID" value="PKU76316.1"/>
    <property type="molecule type" value="Genomic_DNA"/>
</dbReference>
<gene>
    <name evidence="2" type="ORF">MA16_Dca025631</name>
</gene>
<dbReference type="GO" id="GO:0016787">
    <property type="term" value="F:hydrolase activity"/>
    <property type="evidence" value="ECO:0007669"/>
    <property type="project" value="UniProtKB-KW"/>
</dbReference>
<keyword evidence="1" id="KW-1133">Transmembrane helix</keyword>
<evidence type="ECO:0000256" key="1">
    <source>
        <dbReference type="SAM" id="Phobius"/>
    </source>
</evidence>
<organism evidence="2 3">
    <name type="scientific">Dendrobium catenatum</name>
    <dbReference type="NCBI Taxonomy" id="906689"/>
    <lineage>
        <taxon>Eukaryota</taxon>
        <taxon>Viridiplantae</taxon>
        <taxon>Streptophyta</taxon>
        <taxon>Embryophyta</taxon>
        <taxon>Tracheophyta</taxon>
        <taxon>Spermatophyta</taxon>
        <taxon>Magnoliopsida</taxon>
        <taxon>Liliopsida</taxon>
        <taxon>Asparagales</taxon>
        <taxon>Orchidaceae</taxon>
        <taxon>Epidendroideae</taxon>
        <taxon>Malaxideae</taxon>
        <taxon>Dendrobiinae</taxon>
        <taxon>Dendrobium</taxon>
    </lineage>
</organism>
<dbReference type="Proteomes" id="UP000233837">
    <property type="component" value="Unassembled WGS sequence"/>
</dbReference>
<feature type="transmembrane region" description="Helical" evidence="1">
    <location>
        <begin position="344"/>
        <end position="366"/>
    </location>
</feature>
<evidence type="ECO:0000313" key="3">
    <source>
        <dbReference type="Proteomes" id="UP000233837"/>
    </source>
</evidence>
<keyword evidence="2" id="KW-0378">Hydrolase</keyword>
<accession>A0A2I0WKY5</accession>